<evidence type="ECO:0000313" key="2">
    <source>
        <dbReference type="Proteomes" id="UP001565220"/>
    </source>
</evidence>
<name>A0ABV4DZA5_9CLOT</name>
<dbReference type="EMBL" id="JBGFFE010000018">
    <property type="protein sequence ID" value="MEY8764237.1"/>
    <property type="molecule type" value="Genomic_DNA"/>
</dbReference>
<accession>A0ABV4DZA5</accession>
<dbReference type="Proteomes" id="UP001565220">
    <property type="component" value="Unassembled WGS sequence"/>
</dbReference>
<sequence>MGYSKSDERELDEKFRLIAELADDKTALCANIDSSDSENKKILNNFGIKPGWSEIKYGENPINFI</sequence>
<proteinExistence type="predicted"/>
<dbReference type="RefSeq" id="WP_294183707.1">
    <property type="nucleotide sequence ID" value="NZ_JBGFFE010000018.1"/>
</dbReference>
<keyword evidence="2" id="KW-1185">Reference proteome</keyword>
<comment type="caution">
    <text evidence="1">The sequence shown here is derived from an EMBL/GenBank/DDBJ whole genome shotgun (WGS) entry which is preliminary data.</text>
</comment>
<organism evidence="1 2">
    <name type="scientific">Clostridium lapidicellarium</name>
    <dbReference type="NCBI Taxonomy" id="3240931"/>
    <lineage>
        <taxon>Bacteria</taxon>
        <taxon>Bacillati</taxon>
        <taxon>Bacillota</taxon>
        <taxon>Clostridia</taxon>
        <taxon>Eubacteriales</taxon>
        <taxon>Clostridiaceae</taxon>
        <taxon>Clostridium</taxon>
    </lineage>
</organism>
<reference evidence="1 2" key="1">
    <citation type="submission" date="2024-08" db="EMBL/GenBank/DDBJ databases">
        <title>Clostridium lapicellarii sp. nov., and Clostridium renhuaiense sp. nov., two species isolated from the mud in a fermentation cellar used for producing sauce-flavour Chinese liquors.</title>
        <authorList>
            <person name="Yang F."/>
            <person name="Wang H."/>
            <person name="Chen L.Q."/>
            <person name="Zhou N."/>
            <person name="Lu J.J."/>
            <person name="Pu X.X."/>
            <person name="Wan B."/>
            <person name="Wang L."/>
            <person name="Liu S.J."/>
        </authorList>
    </citation>
    <scope>NUCLEOTIDE SEQUENCE [LARGE SCALE GENOMIC DNA]</scope>
    <source>
        <strain evidence="1 2">MT-113</strain>
    </source>
</reference>
<evidence type="ECO:0000313" key="1">
    <source>
        <dbReference type="EMBL" id="MEY8764237.1"/>
    </source>
</evidence>
<protein>
    <submittedName>
        <fullName evidence="1">Uncharacterized protein</fullName>
    </submittedName>
</protein>
<gene>
    <name evidence="1" type="ORF">AB8S09_11400</name>
</gene>